<feature type="region of interest" description="Disordered" evidence="2">
    <location>
        <begin position="141"/>
        <end position="235"/>
    </location>
</feature>
<dbReference type="CDD" id="cd22191">
    <property type="entry name" value="DPBB_RlpA_EXP_N-like"/>
    <property type="match status" value="1"/>
</dbReference>
<dbReference type="EMBL" id="JASNQZ010000015">
    <property type="protein sequence ID" value="KAL0947103.1"/>
    <property type="molecule type" value="Genomic_DNA"/>
</dbReference>
<comment type="caution">
    <text evidence="4">The sequence shown here is derived from an EMBL/GenBank/DDBJ whole genome shotgun (WGS) entry which is preliminary data.</text>
</comment>
<feature type="compositionally biased region" description="Gly residues" evidence="2">
    <location>
        <begin position="146"/>
        <end position="155"/>
    </location>
</feature>
<organism evidence="4 5">
    <name type="scientific">Hohenbuehelia grisea</name>
    <dbReference type="NCBI Taxonomy" id="104357"/>
    <lineage>
        <taxon>Eukaryota</taxon>
        <taxon>Fungi</taxon>
        <taxon>Dikarya</taxon>
        <taxon>Basidiomycota</taxon>
        <taxon>Agaricomycotina</taxon>
        <taxon>Agaricomycetes</taxon>
        <taxon>Agaricomycetidae</taxon>
        <taxon>Agaricales</taxon>
        <taxon>Pleurotineae</taxon>
        <taxon>Pleurotaceae</taxon>
        <taxon>Hohenbuehelia</taxon>
    </lineage>
</organism>
<gene>
    <name evidence="4" type="ORF">HGRIS_013241</name>
</gene>
<sequence>MLFQSFNVLFAAASAWRASAAPIPIKATSVQSQPEVLSGSFNLTERSLEKRFSGGRFTFYDAGLGACGKTNSDSDFIVAVNPVQYEGGKRCFETITITARGKTHSAQIVDLCPGCPSGGLDFSRSLFKFFASEDEGVISGDWSFGGSSGGGGSGGDPKPKANNADAEPKPKTTSTTAKPTSTTQKAAPTPEAAPSPSSTKTSSRTSTTSSSSTSSSQPSSTPTSSGSDDPTPEDFLAELNRAFISLSSLALAAVKTDEAS</sequence>
<dbReference type="SUPFAM" id="SSF50685">
    <property type="entry name" value="Barwin-like endoglucanases"/>
    <property type="match status" value="1"/>
</dbReference>
<protein>
    <recommendedName>
        <fullName evidence="6">RlpA-like protein double-psi beta-barrel domain-containing protein</fullName>
    </recommendedName>
</protein>
<keyword evidence="1 3" id="KW-0732">Signal</keyword>
<reference evidence="5" key="1">
    <citation type="submission" date="2024-06" db="EMBL/GenBank/DDBJ databases">
        <title>Multi-omics analyses provide insights into the biosynthesis of the anticancer antibiotic pleurotin in Hohenbuehelia grisea.</title>
        <authorList>
            <person name="Weaver J.A."/>
            <person name="Alberti F."/>
        </authorList>
    </citation>
    <scope>NUCLEOTIDE SEQUENCE [LARGE SCALE GENOMIC DNA]</scope>
    <source>
        <strain evidence="5">T-177</strain>
    </source>
</reference>
<feature type="signal peptide" evidence="3">
    <location>
        <begin position="1"/>
        <end position="20"/>
    </location>
</feature>
<dbReference type="InterPro" id="IPR051477">
    <property type="entry name" value="Expansin_CellWall"/>
</dbReference>
<evidence type="ECO:0000313" key="5">
    <source>
        <dbReference type="Proteomes" id="UP001556367"/>
    </source>
</evidence>
<dbReference type="InterPro" id="IPR036908">
    <property type="entry name" value="RlpA-like_sf"/>
</dbReference>
<dbReference type="Proteomes" id="UP001556367">
    <property type="component" value="Unassembled WGS sequence"/>
</dbReference>
<evidence type="ECO:0000313" key="4">
    <source>
        <dbReference type="EMBL" id="KAL0947103.1"/>
    </source>
</evidence>
<keyword evidence="5" id="KW-1185">Reference proteome</keyword>
<evidence type="ECO:0000256" key="3">
    <source>
        <dbReference type="SAM" id="SignalP"/>
    </source>
</evidence>
<evidence type="ECO:0000256" key="2">
    <source>
        <dbReference type="SAM" id="MobiDB-lite"/>
    </source>
</evidence>
<feature type="chain" id="PRO_5046302715" description="RlpA-like protein double-psi beta-barrel domain-containing protein" evidence="3">
    <location>
        <begin position="21"/>
        <end position="260"/>
    </location>
</feature>
<dbReference type="PANTHER" id="PTHR31836">
    <property type="match status" value="1"/>
</dbReference>
<proteinExistence type="predicted"/>
<dbReference type="Gene3D" id="2.40.40.10">
    <property type="entry name" value="RlpA-like domain"/>
    <property type="match status" value="1"/>
</dbReference>
<evidence type="ECO:0008006" key="6">
    <source>
        <dbReference type="Google" id="ProtNLM"/>
    </source>
</evidence>
<evidence type="ECO:0000256" key="1">
    <source>
        <dbReference type="ARBA" id="ARBA00022729"/>
    </source>
</evidence>
<dbReference type="PANTHER" id="PTHR31836:SF28">
    <property type="entry name" value="SRCR DOMAIN-CONTAINING PROTEIN-RELATED"/>
    <property type="match status" value="1"/>
</dbReference>
<feature type="compositionally biased region" description="Low complexity" evidence="2">
    <location>
        <begin position="171"/>
        <end position="229"/>
    </location>
</feature>
<accession>A0ABR3IV11</accession>
<name>A0ABR3IV11_9AGAR</name>